<organism evidence="1 2">
    <name type="scientific">Ceraceosorus bombacis</name>
    <dbReference type="NCBI Taxonomy" id="401625"/>
    <lineage>
        <taxon>Eukaryota</taxon>
        <taxon>Fungi</taxon>
        <taxon>Dikarya</taxon>
        <taxon>Basidiomycota</taxon>
        <taxon>Ustilaginomycotina</taxon>
        <taxon>Exobasidiomycetes</taxon>
        <taxon>Ceraceosorales</taxon>
        <taxon>Ceraceosoraceae</taxon>
        <taxon>Ceraceosorus</taxon>
    </lineage>
</organism>
<dbReference type="Proteomes" id="UP000054845">
    <property type="component" value="Unassembled WGS sequence"/>
</dbReference>
<dbReference type="EMBL" id="CCYA01000243">
    <property type="protein sequence ID" value="CEH14509.1"/>
    <property type="molecule type" value="Genomic_DNA"/>
</dbReference>
<keyword evidence="2" id="KW-1185">Reference proteome</keyword>
<evidence type="ECO:0000313" key="1">
    <source>
        <dbReference type="EMBL" id="CEH14509.1"/>
    </source>
</evidence>
<reference evidence="1 2" key="1">
    <citation type="submission" date="2014-09" db="EMBL/GenBank/DDBJ databases">
        <authorList>
            <person name="Magalhaes I.L.F."/>
            <person name="Oliveira U."/>
            <person name="Santos F.R."/>
            <person name="Vidigal T.H.D.A."/>
            <person name="Brescovit A.D."/>
            <person name="Santos A.J."/>
        </authorList>
    </citation>
    <scope>NUCLEOTIDE SEQUENCE [LARGE SCALE GENOMIC DNA]</scope>
</reference>
<proteinExistence type="predicted"/>
<dbReference type="AlphaFoldDB" id="A0A0P1BFR9"/>
<protein>
    <submittedName>
        <fullName evidence="1">Uncharacterized protein</fullName>
    </submittedName>
</protein>
<name>A0A0P1BFR9_9BASI</name>
<evidence type="ECO:0000313" key="2">
    <source>
        <dbReference type="Proteomes" id="UP000054845"/>
    </source>
</evidence>
<accession>A0A0P1BFR9</accession>
<sequence>MCSLARPSPEMSIRLRFMTRAEGMICAQPPFRASSAFMMSCEVDGHTFTLPHVPSHAELRVPALVGRERAHSNEEFMCSAVNQVNQILRC</sequence>